<keyword evidence="2" id="KW-1185">Reference proteome</keyword>
<reference evidence="1" key="1">
    <citation type="journal article" date="2019" name="bioRxiv">
        <title>The Genome of the Zebra Mussel, Dreissena polymorpha: A Resource for Invasive Species Research.</title>
        <authorList>
            <person name="McCartney M.A."/>
            <person name="Auch B."/>
            <person name="Kono T."/>
            <person name="Mallez S."/>
            <person name="Zhang Y."/>
            <person name="Obille A."/>
            <person name="Becker A."/>
            <person name="Abrahante J.E."/>
            <person name="Garbe J."/>
            <person name="Badalamenti J.P."/>
            <person name="Herman A."/>
            <person name="Mangelson H."/>
            <person name="Liachko I."/>
            <person name="Sullivan S."/>
            <person name="Sone E.D."/>
            <person name="Koren S."/>
            <person name="Silverstein K.A.T."/>
            <person name="Beckman K.B."/>
            <person name="Gohl D.M."/>
        </authorList>
    </citation>
    <scope>NUCLEOTIDE SEQUENCE</scope>
    <source>
        <strain evidence="1">Duluth1</strain>
        <tissue evidence="1">Whole animal</tissue>
    </source>
</reference>
<dbReference type="Proteomes" id="UP000828390">
    <property type="component" value="Unassembled WGS sequence"/>
</dbReference>
<proteinExistence type="predicted"/>
<accession>A0A9D4L470</accession>
<dbReference type="EMBL" id="JAIWYP010000003">
    <property type="protein sequence ID" value="KAH3851301.1"/>
    <property type="molecule type" value="Genomic_DNA"/>
</dbReference>
<evidence type="ECO:0000313" key="2">
    <source>
        <dbReference type="Proteomes" id="UP000828390"/>
    </source>
</evidence>
<organism evidence="1 2">
    <name type="scientific">Dreissena polymorpha</name>
    <name type="common">Zebra mussel</name>
    <name type="synonym">Mytilus polymorpha</name>
    <dbReference type="NCBI Taxonomy" id="45954"/>
    <lineage>
        <taxon>Eukaryota</taxon>
        <taxon>Metazoa</taxon>
        <taxon>Spiralia</taxon>
        <taxon>Lophotrochozoa</taxon>
        <taxon>Mollusca</taxon>
        <taxon>Bivalvia</taxon>
        <taxon>Autobranchia</taxon>
        <taxon>Heteroconchia</taxon>
        <taxon>Euheterodonta</taxon>
        <taxon>Imparidentia</taxon>
        <taxon>Neoheterodontei</taxon>
        <taxon>Myida</taxon>
        <taxon>Dreissenoidea</taxon>
        <taxon>Dreissenidae</taxon>
        <taxon>Dreissena</taxon>
    </lineage>
</organism>
<sequence>MFCAAQDVIRTNVLIKFHEKMLNKTRTIFKLIQNIIKTKILTKFHAHWTINVTFRVFTSENAPTPNFIGKNLLTKFQDDRSINVASRVLTRFYYSHIEKNAPPPGGHVFQQNKNIFELIQHIIRTNLLTKLLDDWTINVPSRELTRKNALPPGGHVFQPNGTILELVKDMFSKNLLTKFHVNQTINVATIVLTRQMLMPHNAGRTKSNHKSSP</sequence>
<gene>
    <name evidence="1" type="ORF">DPMN_093781</name>
</gene>
<name>A0A9D4L470_DREPO</name>
<evidence type="ECO:0000313" key="1">
    <source>
        <dbReference type="EMBL" id="KAH3851301.1"/>
    </source>
</evidence>
<protein>
    <submittedName>
        <fullName evidence="1">Uncharacterized protein</fullName>
    </submittedName>
</protein>
<reference evidence="1" key="2">
    <citation type="submission" date="2020-11" db="EMBL/GenBank/DDBJ databases">
        <authorList>
            <person name="McCartney M.A."/>
            <person name="Auch B."/>
            <person name="Kono T."/>
            <person name="Mallez S."/>
            <person name="Becker A."/>
            <person name="Gohl D.M."/>
            <person name="Silverstein K.A.T."/>
            <person name="Koren S."/>
            <person name="Bechman K.B."/>
            <person name="Herman A."/>
            <person name="Abrahante J.E."/>
            <person name="Garbe J."/>
        </authorList>
    </citation>
    <scope>NUCLEOTIDE SEQUENCE</scope>
    <source>
        <strain evidence="1">Duluth1</strain>
        <tissue evidence="1">Whole animal</tissue>
    </source>
</reference>
<dbReference type="AlphaFoldDB" id="A0A9D4L470"/>
<comment type="caution">
    <text evidence="1">The sequence shown here is derived from an EMBL/GenBank/DDBJ whole genome shotgun (WGS) entry which is preliminary data.</text>
</comment>